<name>A0ABQ5BA88_9ASTR</name>
<accession>A0ABQ5BA88</accession>
<reference evidence="1" key="1">
    <citation type="journal article" date="2022" name="Int. J. Mol. Sci.">
        <title>Draft Genome of Tanacetum Coccineum: Genomic Comparison of Closely Related Tanacetum-Family Plants.</title>
        <authorList>
            <person name="Yamashiro T."/>
            <person name="Shiraishi A."/>
            <person name="Nakayama K."/>
            <person name="Satake H."/>
        </authorList>
    </citation>
    <scope>NUCLEOTIDE SEQUENCE</scope>
</reference>
<evidence type="ECO:0000313" key="2">
    <source>
        <dbReference type="Proteomes" id="UP001151760"/>
    </source>
</evidence>
<gene>
    <name evidence="1" type="ORF">Tco_0858573</name>
</gene>
<protein>
    <submittedName>
        <fullName evidence="1">Uncharacterized protein</fullName>
    </submittedName>
</protein>
<evidence type="ECO:0000313" key="1">
    <source>
        <dbReference type="EMBL" id="GJT11531.1"/>
    </source>
</evidence>
<comment type="caution">
    <text evidence="1">The sequence shown here is derived from an EMBL/GenBank/DDBJ whole genome shotgun (WGS) entry which is preliminary data.</text>
</comment>
<dbReference type="Proteomes" id="UP001151760">
    <property type="component" value="Unassembled WGS sequence"/>
</dbReference>
<sequence length="474" mass="53340">MDGKTKNALWEFWIKGGDEEVLLDDIVSSDGEWKEYDNTNHLNHNSNPFFKPYFDAQEVNNVYCDLGFLEIIAQTNFTFILPRHRHSCALVKKYLTSEFAEALTPVEPAHNRGLLCLLDCRIPFLLKTPVSDALDRTDVIFAFLSTTQRWKLILQGQSLGNESFELGYGKAVFRFLCHLSEGLTKSTLIVSFLWHSLSDIEERRLVVSRSSPFWKSAFLNQVSGRSLGSEESYRCFVLPGSGECALHPAVMSLGLKVAIWARLSSSCYLPWFDPAEGPSSSSSSSSSSQSCFLLWSSNLDCKLHYQWHLHLLIKASIRAWSLILVWYSWGHGLGSGPAQGEHSCAFSETDTGMLALDVTMLMKDSRITFSEVSSSVLFFFDRSIRNESIVLRLLNGLSLANTYGVLGVVSVYWIPVRLLLQHGDMTLWQKKAGSKLRLIARSIVSIITSPSPFIDRFQTHPLSLIEFRIIPPSS</sequence>
<dbReference type="EMBL" id="BQNB010013074">
    <property type="protein sequence ID" value="GJT11531.1"/>
    <property type="molecule type" value="Genomic_DNA"/>
</dbReference>
<keyword evidence="2" id="KW-1185">Reference proteome</keyword>
<organism evidence="1 2">
    <name type="scientific">Tanacetum coccineum</name>
    <dbReference type="NCBI Taxonomy" id="301880"/>
    <lineage>
        <taxon>Eukaryota</taxon>
        <taxon>Viridiplantae</taxon>
        <taxon>Streptophyta</taxon>
        <taxon>Embryophyta</taxon>
        <taxon>Tracheophyta</taxon>
        <taxon>Spermatophyta</taxon>
        <taxon>Magnoliopsida</taxon>
        <taxon>eudicotyledons</taxon>
        <taxon>Gunneridae</taxon>
        <taxon>Pentapetalae</taxon>
        <taxon>asterids</taxon>
        <taxon>campanulids</taxon>
        <taxon>Asterales</taxon>
        <taxon>Asteraceae</taxon>
        <taxon>Asteroideae</taxon>
        <taxon>Anthemideae</taxon>
        <taxon>Anthemidinae</taxon>
        <taxon>Tanacetum</taxon>
    </lineage>
</organism>
<reference evidence="1" key="2">
    <citation type="submission" date="2022-01" db="EMBL/GenBank/DDBJ databases">
        <authorList>
            <person name="Yamashiro T."/>
            <person name="Shiraishi A."/>
            <person name="Satake H."/>
            <person name="Nakayama K."/>
        </authorList>
    </citation>
    <scope>NUCLEOTIDE SEQUENCE</scope>
</reference>
<proteinExistence type="predicted"/>